<dbReference type="InterPro" id="IPR023753">
    <property type="entry name" value="FAD/NAD-binding_dom"/>
</dbReference>
<organism evidence="7 8">
    <name type="scientific">candidate division TA06 bacterium</name>
    <dbReference type="NCBI Taxonomy" id="2250710"/>
    <lineage>
        <taxon>Bacteria</taxon>
        <taxon>Bacteria division TA06</taxon>
    </lineage>
</organism>
<feature type="domain" description="FAD/NAD(P)-binding" evidence="6">
    <location>
        <begin position="147"/>
        <end position="270"/>
    </location>
</feature>
<evidence type="ECO:0000256" key="4">
    <source>
        <dbReference type="ARBA" id="ARBA00023004"/>
    </source>
</evidence>
<dbReference type="PANTHER" id="PTHR43498">
    <property type="entry name" value="FERREDOXIN:COB-COM HETERODISULFIDE REDUCTASE SUBUNIT A"/>
    <property type="match status" value="1"/>
</dbReference>
<dbReference type="SUPFAM" id="SSF51905">
    <property type="entry name" value="FAD/NAD(P)-binding domain"/>
    <property type="match status" value="1"/>
</dbReference>
<keyword evidence="3" id="KW-0560">Oxidoreductase</keyword>
<dbReference type="GO" id="GO:0051539">
    <property type="term" value="F:4 iron, 4 sulfur cluster binding"/>
    <property type="evidence" value="ECO:0007669"/>
    <property type="project" value="UniProtKB-KW"/>
</dbReference>
<reference evidence="7 8" key="1">
    <citation type="submission" date="2019-03" db="EMBL/GenBank/DDBJ databases">
        <title>Metabolic potential of uncultured bacteria and archaea associated with petroleum seepage in deep-sea sediments.</title>
        <authorList>
            <person name="Dong X."/>
            <person name="Hubert C."/>
        </authorList>
    </citation>
    <scope>NUCLEOTIDE SEQUENCE [LARGE SCALE GENOMIC DNA]</scope>
    <source>
        <strain evidence="7">E29_bin36</strain>
    </source>
</reference>
<dbReference type="GO" id="GO:0046872">
    <property type="term" value="F:metal ion binding"/>
    <property type="evidence" value="ECO:0007669"/>
    <property type="project" value="UniProtKB-KW"/>
</dbReference>
<proteinExistence type="predicted"/>
<comment type="caution">
    <text evidence="7">The sequence shown here is derived from an EMBL/GenBank/DDBJ whole genome shotgun (WGS) entry which is preliminary data.</text>
</comment>
<dbReference type="Gene3D" id="3.40.50.720">
    <property type="entry name" value="NAD(P)-binding Rossmann-like Domain"/>
    <property type="match status" value="1"/>
</dbReference>
<dbReference type="Gene3D" id="3.50.50.60">
    <property type="entry name" value="FAD/NAD(P)-binding domain"/>
    <property type="match status" value="1"/>
</dbReference>
<evidence type="ECO:0000313" key="7">
    <source>
        <dbReference type="EMBL" id="TET77970.1"/>
    </source>
</evidence>
<evidence type="ECO:0000256" key="2">
    <source>
        <dbReference type="ARBA" id="ARBA00022723"/>
    </source>
</evidence>
<dbReference type="AlphaFoldDB" id="A0A523XFD2"/>
<evidence type="ECO:0000256" key="5">
    <source>
        <dbReference type="ARBA" id="ARBA00023014"/>
    </source>
</evidence>
<accession>A0A523XFD2</accession>
<gene>
    <name evidence="7" type="ORF">E3J38_09195</name>
</gene>
<sequence length="310" mass="34218">MNEVRVGVFVCHCGMNIGGFLDVPGLAKYALSLPNVVFAKDNQYTCSDAGLTEIKSAIAENKLNRVVVASCTPRTHEPLFRSTCRDAGLNPYLFQFVNIRDQCSWVHMQERERATEKAKTLIRMGVARAVLLEPLEEIEVEVNPCALVIGGGIAGMTCALSLANRGFEVKLVEKEDRLGGTLNSLYKLYPTHEEASRLVQAKTKEIEKNSKIEVLTSSEVEDVKGFIGNYNVTVRQGEKERLFNAGVIIVAIGATTLKPVGMYGYDGENVVTQMELERMLKKGRLNATTVVMIQCVGSRNEKRAYCSKVC</sequence>
<dbReference type="Proteomes" id="UP000315534">
    <property type="component" value="Unassembled WGS sequence"/>
</dbReference>
<dbReference type="EMBL" id="SOIP01000528">
    <property type="protein sequence ID" value="TET77970.1"/>
    <property type="molecule type" value="Genomic_DNA"/>
</dbReference>
<keyword evidence="4" id="KW-0408">Iron</keyword>
<keyword evidence="5" id="KW-0411">Iron-sulfur</keyword>
<dbReference type="InterPro" id="IPR039650">
    <property type="entry name" value="HdrA-like"/>
</dbReference>
<evidence type="ECO:0000259" key="6">
    <source>
        <dbReference type="Pfam" id="PF07992"/>
    </source>
</evidence>
<evidence type="ECO:0000313" key="8">
    <source>
        <dbReference type="Proteomes" id="UP000315534"/>
    </source>
</evidence>
<dbReference type="PANTHER" id="PTHR43498:SF1">
    <property type="entry name" value="COB--COM HETERODISULFIDE REDUCTASE IRON-SULFUR SUBUNIT A"/>
    <property type="match status" value="1"/>
</dbReference>
<evidence type="ECO:0000256" key="1">
    <source>
        <dbReference type="ARBA" id="ARBA00022485"/>
    </source>
</evidence>
<dbReference type="InterPro" id="IPR036188">
    <property type="entry name" value="FAD/NAD-bd_sf"/>
</dbReference>
<protein>
    <submittedName>
        <fullName evidence="7">CoB--CoM heterodisulfide reductase iron-sulfur subunit A family protein</fullName>
    </submittedName>
</protein>
<evidence type="ECO:0000256" key="3">
    <source>
        <dbReference type="ARBA" id="ARBA00023002"/>
    </source>
</evidence>
<name>A0A523XFD2_UNCT6</name>
<keyword evidence="1" id="KW-0004">4Fe-4S</keyword>
<keyword evidence="2" id="KW-0479">Metal-binding</keyword>
<dbReference type="GO" id="GO:0016491">
    <property type="term" value="F:oxidoreductase activity"/>
    <property type="evidence" value="ECO:0007669"/>
    <property type="project" value="UniProtKB-KW"/>
</dbReference>
<dbReference type="Pfam" id="PF07992">
    <property type="entry name" value="Pyr_redox_2"/>
    <property type="match status" value="1"/>
</dbReference>
<feature type="non-terminal residue" evidence="7">
    <location>
        <position position="310"/>
    </location>
</feature>